<dbReference type="InParanoid" id="D2VMZ1"/>
<dbReference type="EMBL" id="GG738883">
    <property type="protein sequence ID" value="EFC41827.1"/>
    <property type="molecule type" value="Genomic_DNA"/>
</dbReference>
<dbReference type="GO" id="GO:0016491">
    <property type="term" value="F:oxidoreductase activity"/>
    <property type="evidence" value="ECO:0007669"/>
    <property type="project" value="UniProtKB-KW"/>
</dbReference>
<protein>
    <submittedName>
        <fullName evidence="4">Predicted protein</fullName>
    </submittedName>
</protein>
<name>D2VMZ1_NAEGR</name>
<evidence type="ECO:0000256" key="2">
    <source>
        <dbReference type="ARBA" id="ARBA00023027"/>
    </source>
</evidence>
<sequence length="218" mass="25203">MSALSPLIIPVISNIANISQYLQEDNDSKNLQLKFVNYSNPIEVLNSGFEIIVADGYLLTPEFWQAFHHQLEKGESSLKWINCTFAGVNAIFENIRKTTDSSKLIQLLIENNIRLTKIGVFGSHMFEYLIQHMMNELRHYEKVLDHQSQSLWVGKTAFNYKTLDRVKIGLLGYGNIGKYICETFKKIYPTIKIHIYRNSQKSYKLVHNAALLMLEEEI</sequence>
<feature type="domain" description="D-isomer specific 2-hydroxyacid dehydrogenase NAD-binding" evidence="3">
    <location>
        <begin position="131"/>
        <end position="202"/>
    </location>
</feature>
<reference evidence="4 5" key="1">
    <citation type="journal article" date="2010" name="Cell">
        <title>The genome of Naegleria gruberi illuminates early eukaryotic versatility.</title>
        <authorList>
            <person name="Fritz-Laylin L.K."/>
            <person name="Prochnik S.E."/>
            <person name="Ginger M.L."/>
            <person name="Dacks J.B."/>
            <person name="Carpenter M.L."/>
            <person name="Field M.C."/>
            <person name="Kuo A."/>
            <person name="Paredez A."/>
            <person name="Chapman J."/>
            <person name="Pham J."/>
            <person name="Shu S."/>
            <person name="Neupane R."/>
            <person name="Cipriano M."/>
            <person name="Mancuso J."/>
            <person name="Tu H."/>
            <person name="Salamov A."/>
            <person name="Lindquist E."/>
            <person name="Shapiro H."/>
            <person name="Lucas S."/>
            <person name="Grigoriev I.V."/>
            <person name="Cande W.Z."/>
            <person name="Fulton C."/>
            <person name="Rokhsar D.S."/>
            <person name="Dawson S.C."/>
        </authorList>
    </citation>
    <scope>NUCLEOTIDE SEQUENCE [LARGE SCALE GENOMIC DNA]</scope>
    <source>
        <strain evidence="4 5">NEG-M</strain>
    </source>
</reference>
<dbReference type="GeneID" id="8851507"/>
<dbReference type="Proteomes" id="UP000006671">
    <property type="component" value="Unassembled WGS sequence"/>
</dbReference>
<dbReference type="STRING" id="5762.D2VMZ1"/>
<evidence type="ECO:0000259" key="3">
    <source>
        <dbReference type="Pfam" id="PF02826"/>
    </source>
</evidence>
<dbReference type="Gene3D" id="3.40.50.720">
    <property type="entry name" value="NAD(P)-binding Rossmann-like Domain"/>
    <property type="match status" value="2"/>
</dbReference>
<dbReference type="GO" id="GO:0051287">
    <property type="term" value="F:NAD binding"/>
    <property type="evidence" value="ECO:0007669"/>
    <property type="project" value="InterPro"/>
</dbReference>
<dbReference type="AlphaFoldDB" id="D2VMZ1"/>
<keyword evidence="1" id="KW-0560">Oxidoreductase</keyword>
<dbReference type="KEGG" id="ngr:NAEGRDRAFT_70313"/>
<keyword evidence="5" id="KW-1185">Reference proteome</keyword>
<organism evidence="5">
    <name type="scientific">Naegleria gruberi</name>
    <name type="common">Amoeba</name>
    <dbReference type="NCBI Taxonomy" id="5762"/>
    <lineage>
        <taxon>Eukaryota</taxon>
        <taxon>Discoba</taxon>
        <taxon>Heterolobosea</taxon>
        <taxon>Tetramitia</taxon>
        <taxon>Eutetramitia</taxon>
        <taxon>Vahlkampfiidae</taxon>
        <taxon>Naegleria</taxon>
    </lineage>
</organism>
<evidence type="ECO:0000313" key="5">
    <source>
        <dbReference type="Proteomes" id="UP000006671"/>
    </source>
</evidence>
<gene>
    <name evidence="4" type="ORF">NAEGRDRAFT_70313</name>
</gene>
<accession>D2VMZ1</accession>
<dbReference type="OrthoDB" id="298012at2759"/>
<dbReference type="VEuPathDB" id="AmoebaDB:NAEGRDRAFT_70313"/>
<dbReference type="InterPro" id="IPR006140">
    <property type="entry name" value="D-isomer_DH_NAD-bd"/>
</dbReference>
<proteinExistence type="predicted"/>
<dbReference type="Pfam" id="PF02826">
    <property type="entry name" value="2-Hacid_dh_C"/>
    <property type="match status" value="1"/>
</dbReference>
<evidence type="ECO:0000313" key="4">
    <source>
        <dbReference type="EMBL" id="EFC41827.1"/>
    </source>
</evidence>
<evidence type="ECO:0000256" key="1">
    <source>
        <dbReference type="ARBA" id="ARBA00023002"/>
    </source>
</evidence>
<dbReference type="PANTHER" id="PTHR43333:SF1">
    <property type="entry name" value="D-ISOMER SPECIFIC 2-HYDROXYACID DEHYDROGENASE NAD-BINDING DOMAIN-CONTAINING PROTEIN"/>
    <property type="match status" value="1"/>
</dbReference>
<dbReference type="SUPFAM" id="SSF51735">
    <property type="entry name" value="NAD(P)-binding Rossmann-fold domains"/>
    <property type="match status" value="1"/>
</dbReference>
<dbReference type="InterPro" id="IPR036291">
    <property type="entry name" value="NAD(P)-bd_dom_sf"/>
</dbReference>
<keyword evidence="2" id="KW-0520">NAD</keyword>
<dbReference type="PANTHER" id="PTHR43333">
    <property type="entry name" value="2-HACID_DH_C DOMAIN-CONTAINING PROTEIN"/>
    <property type="match status" value="1"/>
</dbReference>
<dbReference type="RefSeq" id="XP_002674571.1">
    <property type="nucleotide sequence ID" value="XM_002674525.1"/>
</dbReference>